<name>M8AZ24_AEGTA</name>
<proteinExistence type="predicted"/>
<dbReference type="AlphaFoldDB" id="M8AZ24"/>
<evidence type="ECO:0000313" key="1">
    <source>
        <dbReference type="EnsemblPlants" id="EMT06960"/>
    </source>
</evidence>
<accession>M8AZ24</accession>
<sequence length="479" mass="54257">MELGWRRPWPWRKDGGNPCPWTRRAESLPPGHGEQLVAARALGWQMVLRAALLPAVGPGLRAAGGGAWALVRRRTKDKRKKRELTCGSHMWRELWRRTTSLLINAYHCQRLQQLAKLFIQLRGNSSLAKCQISTCPDNFPDHNDSDDSLDHNDSDDSPDHVDSLDMFSTESLKLLLALVQELLLKSKDYEDDPLALDMPLISHQLNILHLKRVTCSALNFSLAVESLKRLCITDICLLPEDFHIRIFAPDLISLQIDDFDGATPFLEDMPFLVTANIGLGVQCHDYCEQNLRDCDDHSCSCHIYPVEGGLLLNGLSNSVSLELIAEPTMLLQYLYRWDLEWCPMFGKLKTLLLNEWFTAIDLVCIFRHSPVLEMLTLHLGNTKNLIEATAAPETIEQSFVCGHLEVVKIVCRKVDVGIRKISSILSTFGVDYKKICIEENSFCSNLYGTPYKPICIQYQLWHYPLVMNVQHAGGVENCC</sequence>
<dbReference type="EnsemblPlants" id="EMT06960">
    <property type="protein sequence ID" value="EMT06960"/>
    <property type="gene ID" value="F775_01656"/>
</dbReference>
<dbReference type="PANTHER" id="PTHR34223:SF59">
    <property type="entry name" value="F-BOX DOMAIN-CONTAINING PROTEIN"/>
    <property type="match status" value="1"/>
</dbReference>
<reference evidence="1" key="1">
    <citation type="submission" date="2015-06" db="UniProtKB">
        <authorList>
            <consortium name="EnsemblPlants"/>
        </authorList>
    </citation>
    <scope>IDENTIFICATION</scope>
</reference>
<dbReference type="ExpressionAtlas" id="M8AZ24">
    <property type="expression patterns" value="baseline"/>
</dbReference>
<evidence type="ECO:0008006" key="2">
    <source>
        <dbReference type="Google" id="ProtNLM"/>
    </source>
</evidence>
<dbReference type="InterPro" id="IPR053197">
    <property type="entry name" value="F-box_SCFL_complex_component"/>
</dbReference>
<protein>
    <recommendedName>
        <fullName evidence="2">FBD domain-containing protein</fullName>
    </recommendedName>
</protein>
<organism evidence="1">
    <name type="scientific">Aegilops tauschii</name>
    <name type="common">Tausch's goatgrass</name>
    <name type="synonym">Aegilops squarrosa</name>
    <dbReference type="NCBI Taxonomy" id="37682"/>
    <lineage>
        <taxon>Eukaryota</taxon>
        <taxon>Viridiplantae</taxon>
        <taxon>Streptophyta</taxon>
        <taxon>Embryophyta</taxon>
        <taxon>Tracheophyta</taxon>
        <taxon>Spermatophyta</taxon>
        <taxon>Magnoliopsida</taxon>
        <taxon>Liliopsida</taxon>
        <taxon>Poales</taxon>
        <taxon>Poaceae</taxon>
        <taxon>BOP clade</taxon>
        <taxon>Pooideae</taxon>
        <taxon>Triticodae</taxon>
        <taxon>Triticeae</taxon>
        <taxon>Triticinae</taxon>
        <taxon>Aegilops</taxon>
    </lineage>
</organism>
<dbReference type="PANTHER" id="PTHR34223">
    <property type="entry name" value="OS11G0201299 PROTEIN"/>
    <property type="match status" value="1"/>
</dbReference>